<sequence>MDFGEFVSAVDENEELQLGQLYFVLPLTCLNRPVPPEEMAALALKASEAFRKMRGGGGGGGGVGVGRARCCGVEGVETLEFAIKRKDVNRCRWVADTVGSGGGDSGDRQEFVSRRRRRRTGGCRVGRQRFLAELSAIEEE</sequence>
<keyword evidence="2" id="KW-1185">Reference proteome</keyword>
<dbReference type="Pfam" id="PF14009">
    <property type="entry name" value="PADRE"/>
    <property type="match status" value="1"/>
</dbReference>
<comment type="caution">
    <text evidence="1">The sequence shown here is derived from an EMBL/GenBank/DDBJ whole genome shotgun (WGS) entry which is preliminary data.</text>
</comment>
<protein>
    <submittedName>
        <fullName evidence="1">Uncharacterized protein</fullName>
    </submittedName>
</protein>
<name>A0AA87ZNQ6_FICCA</name>
<accession>A0AA87ZNQ6</accession>
<reference evidence="1" key="1">
    <citation type="submission" date="2023-07" db="EMBL/GenBank/DDBJ databases">
        <title>draft genome sequence of fig (Ficus carica).</title>
        <authorList>
            <person name="Takahashi T."/>
            <person name="Nishimura K."/>
        </authorList>
    </citation>
    <scope>NUCLEOTIDE SEQUENCE</scope>
</reference>
<dbReference type="AlphaFoldDB" id="A0AA87ZNQ6"/>
<evidence type="ECO:0000313" key="2">
    <source>
        <dbReference type="Proteomes" id="UP001187192"/>
    </source>
</evidence>
<dbReference type="InterPro" id="IPR025322">
    <property type="entry name" value="PADRE_dom"/>
</dbReference>
<proteinExistence type="predicted"/>
<dbReference type="EMBL" id="BTGU01000007">
    <property type="protein sequence ID" value="GMN37472.1"/>
    <property type="molecule type" value="Genomic_DNA"/>
</dbReference>
<gene>
    <name evidence="1" type="ORF">TIFTF001_006839</name>
</gene>
<dbReference type="Proteomes" id="UP001187192">
    <property type="component" value="Unassembled WGS sequence"/>
</dbReference>
<organism evidence="1 2">
    <name type="scientific">Ficus carica</name>
    <name type="common">Common fig</name>
    <dbReference type="NCBI Taxonomy" id="3494"/>
    <lineage>
        <taxon>Eukaryota</taxon>
        <taxon>Viridiplantae</taxon>
        <taxon>Streptophyta</taxon>
        <taxon>Embryophyta</taxon>
        <taxon>Tracheophyta</taxon>
        <taxon>Spermatophyta</taxon>
        <taxon>Magnoliopsida</taxon>
        <taxon>eudicotyledons</taxon>
        <taxon>Gunneridae</taxon>
        <taxon>Pentapetalae</taxon>
        <taxon>rosids</taxon>
        <taxon>fabids</taxon>
        <taxon>Rosales</taxon>
        <taxon>Moraceae</taxon>
        <taxon>Ficeae</taxon>
        <taxon>Ficus</taxon>
    </lineage>
</organism>
<evidence type="ECO:0000313" key="1">
    <source>
        <dbReference type="EMBL" id="GMN37472.1"/>
    </source>
</evidence>